<dbReference type="Gene3D" id="3.40.20.10">
    <property type="entry name" value="Severin"/>
    <property type="match status" value="2"/>
</dbReference>
<dbReference type="Pfam" id="PF00241">
    <property type="entry name" value="Cofilin_ADF"/>
    <property type="match status" value="1"/>
</dbReference>
<dbReference type="InterPro" id="IPR002108">
    <property type="entry name" value="ADF-H"/>
</dbReference>
<protein>
    <recommendedName>
        <fullName evidence="1">ADF-H domain-containing protein</fullName>
    </recommendedName>
</protein>
<reference evidence="2" key="1">
    <citation type="submission" date="2017-05" db="UniProtKB">
        <authorList>
            <consortium name="EnsemblMetazoa"/>
        </authorList>
    </citation>
    <scope>IDENTIFICATION</scope>
</reference>
<evidence type="ECO:0000259" key="1">
    <source>
        <dbReference type="SMART" id="SM00102"/>
    </source>
</evidence>
<proteinExistence type="predicted"/>
<dbReference type="EnsemblMetazoa" id="Aqu2.1.19540_001">
    <property type="protein sequence ID" value="Aqu2.1.19540_001"/>
    <property type="gene ID" value="Aqu2.1.19540"/>
</dbReference>
<dbReference type="InterPro" id="IPR029006">
    <property type="entry name" value="ADF-H/Gelsolin-like_dom_sf"/>
</dbReference>
<name>A0A1X7TVX3_AMPQE</name>
<organism evidence="2">
    <name type="scientific">Amphimedon queenslandica</name>
    <name type="common">Sponge</name>
    <dbReference type="NCBI Taxonomy" id="400682"/>
    <lineage>
        <taxon>Eukaryota</taxon>
        <taxon>Metazoa</taxon>
        <taxon>Porifera</taxon>
        <taxon>Demospongiae</taxon>
        <taxon>Heteroscleromorpha</taxon>
        <taxon>Haplosclerida</taxon>
        <taxon>Niphatidae</taxon>
        <taxon>Amphimedon</taxon>
    </lineage>
</organism>
<dbReference type="AlphaFoldDB" id="A0A1X7TVX3"/>
<dbReference type="FunCoup" id="A0A1X7TVX3">
    <property type="interactions" value="815"/>
</dbReference>
<dbReference type="OrthoDB" id="10249245at2759"/>
<dbReference type="STRING" id="400682.A0A1X7TVX3"/>
<dbReference type="GO" id="GO:0003779">
    <property type="term" value="F:actin binding"/>
    <property type="evidence" value="ECO:0007669"/>
    <property type="project" value="InterPro"/>
</dbReference>
<evidence type="ECO:0000313" key="2">
    <source>
        <dbReference type="EnsemblMetazoa" id="Aqu2.1.19540_001"/>
    </source>
</evidence>
<dbReference type="SUPFAM" id="SSF55753">
    <property type="entry name" value="Actin depolymerizing proteins"/>
    <property type="match status" value="1"/>
</dbReference>
<feature type="domain" description="ADF-H" evidence="1">
    <location>
        <begin position="10"/>
        <end position="122"/>
    </location>
</feature>
<dbReference type="SMART" id="SM00102">
    <property type="entry name" value="ADF"/>
    <property type="match status" value="1"/>
</dbReference>
<dbReference type="InParanoid" id="A0A1X7TVX3"/>
<sequence length="124" mass="14076">MAMAGIEVSPDAKAMFDSIKNHRTKKWAFFEIDRSKKVVPTQSGEGRDITKREEDKKIFEGEVKAKLRDDQPLMPDNAPMRDQMPYSSNKDAVKKAFFGIAGEFQFRNIGDIDYDTLAAAVEKK</sequence>
<accession>A0A1X7TVX3</accession>